<proteinExistence type="inferred from homology"/>
<comment type="similarity">
    <text evidence="1">Belongs to the cyclin family. Cyclin D subfamily.</text>
</comment>
<protein>
    <submittedName>
        <fullName evidence="7">Cyclin-D6-1</fullName>
    </submittedName>
</protein>
<dbReference type="Pfam" id="PF02984">
    <property type="entry name" value="Cyclin_C"/>
    <property type="match status" value="1"/>
</dbReference>
<dbReference type="CDD" id="cd20544">
    <property type="entry name" value="CYCLIN_AtCycD-like_rpt2"/>
    <property type="match status" value="1"/>
</dbReference>
<dbReference type="Proteomes" id="UP001140949">
    <property type="component" value="Unassembled WGS sequence"/>
</dbReference>
<comment type="caution">
    <text evidence="7">The sequence shown here is derived from an EMBL/GenBank/DDBJ whole genome shotgun (WGS) entry which is preliminary data.</text>
</comment>
<dbReference type="FunFam" id="1.10.472.10:FF:000060">
    <property type="entry name" value="D6-type cyclin"/>
    <property type="match status" value="1"/>
</dbReference>
<evidence type="ECO:0000256" key="5">
    <source>
        <dbReference type="RuleBase" id="RU000383"/>
    </source>
</evidence>
<reference evidence="7" key="1">
    <citation type="journal article" date="2023" name="GigaByte">
        <title>Genome assembly of the bearded iris, Iris pallida Lam.</title>
        <authorList>
            <person name="Bruccoleri R.E."/>
            <person name="Oakeley E.J."/>
            <person name="Faust A.M.E."/>
            <person name="Altorfer M."/>
            <person name="Dessus-Babus S."/>
            <person name="Burckhardt D."/>
            <person name="Oertli M."/>
            <person name="Naumann U."/>
            <person name="Petersen F."/>
            <person name="Wong J."/>
        </authorList>
    </citation>
    <scope>NUCLEOTIDE SEQUENCE</scope>
    <source>
        <strain evidence="7">GSM-AAB239-AS_SAM_17_03QT</strain>
    </source>
</reference>
<dbReference type="SUPFAM" id="SSF47954">
    <property type="entry name" value="Cyclin-like"/>
    <property type="match status" value="2"/>
</dbReference>
<sequence length="279" mass="31017">MEFDLENPIIAGADDHSDLFAAESDHSTSFNGSPSSVSRQNAISLLVQVRFACCLDPFLIYLAANYIDRFLSRREIPSEKPWIVRLLCICCLSLAAKMMRKKKTDFPLADLQEDGFIFDSRTIKRMELLVLGALDWRMRSVTPLAFVDFFAAFFSVNQKPFLDALKNRTIETLLKAQTEIRTLEFKPSEIAASAVLSASNELFPVQFPALRSAISSCEFVNEGKLMECYGLMSDVVMMDGSDSCNTPVTVLDPICSISGGDRAVGLGSDGRKRRGHAWD</sequence>
<evidence type="ECO:0000256" key="3">
    <source>
        <dbReference type="ARBA" id="ARBA00023127"/>
    </source>
</evidence>
<evidence type="ECO:0000313" key="8">
    <source>
        <dbReference type="Proteomes" id="UP001140949"/>
    </source>
</evidence>
<dbReference type="GO" id="GO:0051301">
    <property type="term" value="P:cell division"/>
    <property type="evidence" value="ECO:0007669"/>
    <property type="project" value="UniProtKB-KW"/>
</dbReference>
<keyword evidence="2" id="KW-0132">Cell division</keyword>
<gene>
    <name evidence="7" type="ORF">M6B38_358630</name>
</gene>
<dbReference type="InterPro" id="IPR006671">
    <property type="entry name" value="Cyclin_N"/>
</dbReference>
<evidence type="ECO:0000259" key="6">
    <source>
        <dbReference type="SMART" id="SM00385"/>
    </source>
</evidence>
<dbReference type="InterPro" id="IPR039361">
    <property type="entry name" value="Cyclin"/>
</dbReference>
<dbReference type="FunFam" id="1.10.472.10:FF:000040">
    <property type="entry name" value="D6-type cyclin"/>
    <property type="match status" value="1"/>
</dbReference>
<feature type="domain" description="Cyclin-like" evidence="6">
    <location>
        <begin position="44"/>
        <end position="132"/>
    </location>
</feature>
<evidence type="ECO:0000256" key="2">
    <source>
        <dbReference type="ARBA" id="ARBA00022618"/>
    </source>
</evidence>
<dbReference type="EMBL" id="JANAVB010018797">
    <property type="protein sequence ID" value="KAJ6829359.1"/>
    <property type="molecule type" value="Genomic_DNA"/>
</dbReference>
<dbReference type="Pfam" id="PF00134">
    <property type="entry name" value="Cyclin_N"/>
    <property type="match status" value="1"/>
</dbReference>
<keyword evidence="8" id="KW-1185">Reference proteome</keyword>
<keyword evidence="3 5" id="KW-0195">Cyclin</keyword>
<dbReference type="InterPro" id="IPR013763">
    <property type="entry name" value="Cyclin-like_dom"/>
</dbReference>
<keyword evidence="4" id="KW-0131">Cell cycle</keyword>
<organism evidence="7 8">
    <name type="scientific">Iris pallida</name>
    <name type="common">Sweet iris</name>
    <dbReference type="NCBI Taxonomy" id="29817"/>
    <lineage>
        <taxon>Eukaryota</taxon>
        <taxon>Viridiplantae</taxon>
        <taxon>Streptophyta</taxon>
        <taxon>Embryophyta</taxon>
        <taxon>Tracheophyta</taxon>
        <taxon>Spermatophyta</taxon>
        <taxon>Magnoliopsida</taxon>
        <taxon>Liliopsida</taxon>
        <taxon>Asparagales</taxon>
        <taxon>Iridaceae</taxon>
        <taxon>Iridoideae</taxon>
        <taxon>Irideae</taxon>
        <taxon>Iris</taxon>
    </lineage>
</organism>
<name>A0AAX6GKR9_IRIPA</name>
<evidence type="ECO:0000256" key="4">
    <source>
        <dbReference type="ARBA" id="ARBA00023306"/>
    </source>
</evidence>
<evidence type="ECO:0000313" key="7">
    <source>
        <dbReference type="EMBL" id="KAJ6829359.1"/>
    </source>
</evidence>
<dbReference type="AlphaFoldDB" id="A0AAX6GKR9"/>
<accession>A0AAX6GKR9</accession>
<dbReference type="PANTHER" id="PTHR10177">
    <property type="entry name" value="CYCLINS"/>
    <property type="match status" value="1"/>
</dbReference>
<dbReference type="Gene3D" id="1.10.472.10">
    <property type="entry name" value="Cyclin-like"/>
    <property type="match status" value="2"/>
</dbReference>
<dbReference type="SMART" id="SM00385">
    <property type="entry name" value="CYCLIN"/>
    <property type="match status" value="1"/>
</dbReference>
<dbReference type="InterPro" id="IPR004367">
    <property type="entry name" value="Cyclin_C-dom"/>
</dbReference>
<dbReference type="InterPro" id="IPR036915">
    <property type="entry name" value="Cyclin-like_sf"/>
</dbReference>
<evidence type="ECO:0000256" key="1">
    <source>
        <dbReference type="ARBA" id="ARBA00009065"/>
    </source>
</evidence>
<reference evidence="7" key="2">
    <citation type="submission" date="2023-04" db="EMBL/GenBank/DDBJ databases">
        <authorList>
            <person name="Bruccoleri R.E."/>
            <person name="Oakeley E.J."/>
            <person name="Faust A.-M."/>
            <person name="Dessus-Babus S."/>
            <person name="Altorfer M."/>
            <person name="Burckhardt D."/>
            <person name="Oertli M."/>
            <person name="Naumann U."/>
            <person name="Petersen F."/>
            <person name="Wong J."/>
        </authorList>
    </citation>
    <scope>NUCLEOTIDE SEQUENCE</scope>
    <source>
        <strain evidence="7">GSM-AAB239-AS_SAM_17_03QT</strain>
        <tissue evidence="7">Leaf</tissue>
    </source>
</reference>